<dbReference type="Pfam" id="PF22025">
    <property type="entry name" value="ThiI_fer"/>
    <property type="match status" value="1"/>
</dbReference>
<comment type="catalytic activity">
    <reaction evidence="10 19">
        <text>[ThiI sulfur-carrier protein]-S-sulfanyl-L-cysteine + a uridine in tRNA + 2 reduced [2Fe-2S]-[ferredoxin] + ATP + H(+) = [ThiI sulfur-carrier protein]-L-cysteine + a 4-thiouridine in tRNA + 2 oxidized [2Fe-2S]-[ferredoxin] + AMP + diphosphate</text>
        <dbReference type="Rhea" id="RHEA:24176"/>
        <dbReference type="Rhea" id="RHEA-COMP:10000"/>
        <dbReference type="Rhea" id="RHEA-COMP:10001"/>
        <dbReference type="Rhea" id="RHEA-COMP:13337"/>
        <dbReference type="Rhea" id="RHEA-COMP:13338"/>
        <dbReference type="Rhea" id="RHEA-COMP:13339"/>
        <dbReference type="Rhea" id="RHEA-COMP:13340"/>
        <dbReference type="ChEBI" id="CHEBI:15378"/>
        <dbReference type="ChEBI" id="CHEBI:29950"/>
        <dbReference type="ChEBI" id="CHEBI:30616"/>
        <dbReference type="ChEBI" id="CHEBI:33019"/>
        <dbReference type="ChEBI" id="CHEBI:33737"/>
        <dbReference type="ChEBI" id="CHEBI:33738"/>
        <dbReference type="ChEBI" id="CHEBI:61963"/>
        <dbReference type="ChEBI" id="CHEBI:65315"/>
        <dbReference type="ChEBI" id="CHEBI:136798"/>
        <dbReference type="ChEBI" id="CHEBI:456215"/>
        <dbReference type="EC" id="2.8.1.4"/>
    </reaction>
</comment>
<dbReference type="Pfam" id="PF02926">
    <property type="entry name" value="THUMP"/>
    <property type="match status" value="1"/>
</dbReference>
<dbReference type="EC" id="2.8.1.4" evidence="14 19"/>
<dbReference type="InterPro" id="IPR054173">
    <property type="entry name" value="ThiI_fer"/>
</dbReference>
<feature type="binding site" evidence="19">
    <location>
        <position position="285"/>
    </location>
    <ligand>
        <name>ATP</name>
        <dbReference type="ChEBI" id="CHEBI:30616"/>
    </ligand>
</feature>
<evidence type="ECO:0000256" key="2">
    <source>
        <dbReference type="ARBA" id="ARBA00004948"/>
    </source>
</evidence>
<evidence type="ECO:0000256" key="13">
    <source>
        <dbReference type="ARBA" id="ARBA00061472"/>
    </source>
</evidence>
<keyword evidence="3 19" id="KW-0963">Cytoplasm</keyword>
<evidence type="ECO:0000256" key="11">
    <source>
        <dbReference type="ARBA" id="ARBA00052330"/>
    </source>
</evidence>
<feature type="binding site" evidence="19">
    <location>
        <position position="294"/>
    </location>
    <ligand>
        <name>ATP</name>
        <dbReference type="ChEBI" id="CHEBI:30616"/>
    </ligand>
</feature>
<dbReference type="InterPro" id="IPR003720">
    <property type="entry name" value="tRNA_STrfase"/>
</dbReference>
<evidence type="ECO:0000256" key="19">
    <source>
        <dbReference type="HAMAP-Rule" id="MF_00021"/>
    </source>
</evidence>
<evidence type="ECO:0000256" key="7">
    <source>
        <dbReference type="ARBA" id="ARBA00022840"/>
    </source>
</evidence>
<sequence>MNYDLILVRYGELTLKKKNRKMFIGKLVSQIEQALEGKSVVVRANRDRMYIELDNEDAYDIIDRLKHINGILSMSPIIRLRKSEDEMKRVALELESTFNKDDTFKVEVKRVDKSFHLKTHDIQQLIGGYVVRETNRPVNIKQPDHTIMIEVRFEGVYMYSEVFEGNGGLPLGTGGKTVLMLSGGIDSPVAGFEIMKRGIEVEAIHYFSPPYTSERSLEKVKKLVDIMAEKTGVSIKMHIVPFTKIQTAIYDKIPDGYSMTTTRRVMLIIAERLAKSIGAEAIVNGENIGQVASQTLTSMNTINQVTNFPVLRPLLTYEKNEIIQKSMYYGTYETSILPYEDCCTIFKPKKPKTQPNLENVEKYESNIDFEPFIEEALKDIEIYHSNSEEKNSKFSDLL</sequence>
<keyword evidence="22" id="KW-1185">Reference proteome</keyword>
<dbReference type="AlphaFoldDB" id="A0A9Q2HF79"/>
<evidence type="ECO:0000313" key="22">
    <source>
        <dbReference type="Proteomes" id="UP000579136"/>
    </source>
</evidence>
<evidence type="ECO:0000256" key="17">
    <source>
        <dbReference type="ARBA" id="ARBA00077849"/>
    </source>
</evidence>
<comment type="function">
    <text evidence="12 19">Catalyzes the ATP-dependent transfer of a sulfur to tRNA to produce 4-thiouridine in position 8 of tRNAs, which functions as a near-UV photosensor. Also catalyzes the transfer of sulfur to the sulfur carrier protein ThiS, forming ThiS-thiocarboxylate. This is a step in the synthesis of thiazole, in the thiamine biosynthesis pathway. The sulfur is donated as persulfide by IscS.</text>
</comment>
<evidence type="ECO:0000256" key="10">
    <source>
        <dbReference type="ARBA" id="ARBA00050570"/>
    </source>
</evidence>
<feature type="binding site" evidence="19">
    <location>
        <begin position="180"/>
        <end position="181"/>
    </location>
    <ligand>
        <name>ATP</name>
        <dbReference type="ChEBI" id="CHEBI:30616"/>
    </ligand>
</feature>
<dbReference type="Gene3D" id="3.30.2130.30">
    <property type="match status" value="1"/>
</dbReference>
<comment type="pathway">
    <text evidence="2 19">Cofactor biosynthesis; thiamine diphosphate biosynthesis.</text>
</comment>
<dbReference type="CDD" id="cd01712">
    <property type="entry name" value="PPase_ThiI"/>
    <property type="match status" value="1"/>
</dbReference>
<accession>A0A9Q2HF79</accession>
<dbReference type="Proteomes" id="UP000579136">
    <property type="component" value="Unassembled WGS sequence"/>
</dbReference>
<dbReference type="CDD" id="cd11716">
    <property type="entry name" value="THUMP_ThiI"/>
    <property type="match status" value="1"/>
</dbReference>
<evidence type="ECO:0000256" key="15">
    <source>
        <dbReference type="ARBA" id="ARBA00071867"/>
    </source>
</evidence>
<evidence type="ECO:0000256" key="12">
    <source>
        <dbReference type="ARBA" id="ARBA00058382"/>
    </source>
</evidence>
<dbReference type="InterPro" id="IPR014729">
    <property type="entry name" value="Rossmann-like_a/b/a_fold"/>
</dbReference>
<feature type="domain" description="THUMP" evidence="20">
    <location>
        <begin position="59"/>
        <end position="162"/>
    </location>
</feature>
<keyword evidence="9 19" id="KW-0784">Thiamine biosynthesis</keyword>
<comment type="caution">
    <text evidence="21">The sequence shown here is derived from an EMBL/GenBank/DDBJ whole genome shotgun (WGS) entry which is preliminary data.</text>
</comment>
<dbReference type="PANTHER" id="PTHR43209:SF1">
    <property type="entry name" value="TRNA SULFURTRANSFERASE"/>
    <property type="match status" value="1"/>
</dbReference>
<dbReference type="GO" id="GO:0052837">
    <property type="term" value="P:thiazole biosynthetic process"/>
    <property type="evidence" value="ECO:0007669"/>
    <property type="project" value="TreeGrafter"/>
</dbReference>
<dbReference type="GO" id="GO:0009228">
    <property type="term" value="P:thiamine biosynthetic process"/>
    <property type="evidence" value="ECO:0007669"/>
    <property type="project" value="UniProtKB-KW"/>
</dbReference>
<dbReference type="HAMAP" id="MF_00021">
    <property type="entry name" value="ThiI"/>
    <property type="match status" value="1"/>
</dbReference>
<evidence type="ECO:0000256" key="16">
    <source>
        <dbReference type="ARBA" id="ARBA00075337"/>
    </source>
</evidence>
<dbReference type="GO" id="GO:0002937">
    <property type="term" value="P:tRNA 4-thiouridine biosynthesis"/>
    <property type="evidence" value="ECO:0007669"/>
    <property type="project" value="TreeGrafter"/>
</dbReference>
<feature type="binding site" evidence="19">
    <location>
        <begin position="205"/>
        <end position="206"/>
    </location>
    <ligand>
        <name>ATP</name>
        <dbReference type="ChEBI" id="CHEBI:30616"/>
    </ligand>
</feature>
<keyword evidence="7 19" id="KW-0067">ATP-binding</keyword>
<dbReference type="InterPro" id="IPR050102">
    <property type="entry name" value="tRNA_sulfurtransferase_ThiI"/>
</dbReference>
<keyword evidence="4 19" id="KW-0820">tRNA-binding</keyword>
<dbReference type="PROSITE" id="PS51165">
    <property type="entry name" value="THUMP"/>
    <property type="match status" value="1"/>
</dbReference>
<comment type="similarity">
    <text evidence="13 19">Belongs to the ThiI family.</text>
</comment>
<evidence type="ECO:0000256" key="5">
    <source>
        <dbReference type="ARBA" id="ARBA00022679"/>
    </source>
</evidence>
<dbReference type="NCBIfam" id="TIGR00342">
    <property type="entry name" value="tRNA uracil 4-sulfurtransferase ThiI"/>
    <property type="match status" value="1"/>
</dbReference>
<dbReference type="PANTHER" id="PTHR43209">
    <property type="entry name" value="TRNA SULFURTRANSFERASE"/>
    <property type="match status" value="1"/>
</dbReference>
<evidence type="ECO:0000256" key="14">
    <source>
        <dbReference type="ARBA" id="ARBA00066827"/>
    </source>
</evidence>
<dbReference type="FunFam" id="3.40.50.620:FF:000053">
    <property type="entry name" value="Probable tRNA sulfurtransferase"/>
    <property type="match status" value="1"/>
</dbReference>
<keyword evidence="5 19" id="KW-0808">Transferase</keyword>
<evidence type="ECO:0000256" key="4">
    <source>
        <dbReference type="ARBA" id="ARBA00022555"/>
    </source>
</evidence>
<dbReference type="InterPro" id="IPR004114">
    <property type="entry name" value="THUMP_dom"/>
</dbReference>
<dbReference type="Pfam" id="PF02568">
    <property type="entry name" value="ThiI"/>
    <property type="match status" value="1"/>
</dbReference>
<protein>
    <recommendedName>
        <fullName evidence="15 19">Probable tRNA sulfurtransferase</fullName>
        <ecNumber evidence="14 19">2.8.1.4</ecNumber>
    </recommendedName>
    <alternativeName>
        <fullName evidence="16 19">Sulfur carrier protein ThiS sulfurtransferase</fullName>
    </alternativeName>
    <alternativeName>
        <fullName evidence="17 19">Thiamine biosynthesis protein ThiI</fullName>
    </alternativeName>
    <alternativeName>
        <fullName evidence="18 19">tRNA 4-thiouridine synthase</fullName>
    </alternativeName>
</protein>
<dbReference type="GO" id="GO:0000049">
    <property type="term" value="F:tRNA binding"/>
    <property type="evidence" value="ECO:0007669"/>
    <property type="project" value="UniProtKB-UniRule"/>
</dbReference>
<dbReference type="GO" id="GO:0004810">
    <property type="term" value="F:CCA tRNA nucleotidyltransferase activity"/>
    <property type="evidence" value="ECO:0007669"/>
    <property type="project" value="InterPro"/>
</dbReference>
<keyword evidence="8 19" id="KW-0694">RNA-binding</keyword>
<gene>
    <name evidence="19" type="primary">thiI</name>
    <name evidence="21" type="ORF">HNQ45_000130</name>
</gene>
<dbReference type="GO" id="GO:0005829">
    <property type="term" value="C:cytosol"/>
    <property type="evidence" value="ECO:0007669"/>
    <property type="project" value="TreeGrafter"/>
</dbReference>
<evidence type="ECO:0000259" key="20">
    <source>
        <dbReference type="PROSITE" id="PS51165"/>
    </source>
</evidence>
<evidence type="ECO:0000256" key="9">
    <source>
        <dbReference type="ARBA" id="ARBA00022977"/>
    </source>
</evidence>
<evidence type="ECO:0000256" key="18">
    <source>
        <dbReference type="ARBA" id="ARBA00080570"/>
    </source>
</evidence>
<dbReference type="Gene3D" id="3.40.50.620">
    <property type="entry name" value="HUPs"/>
    <property type="match status" value="1"/>
</dbReference>
<dbReference type="SMART" id="SM00981">
    <property type="entry name" value="THUMP"/>
    <property type="match status" value="1"/>
</dbReference>
<dbReference type="EMBL" id="JACHHF010000001">
    <property type="protein sequence ID" value="MBB5175272.1"/>
    <property type="molecule type" value="Genomic_DNA"/>
</dbReference>
<evidence type="ECO:0000256" key="1">
    <source>
        <dbReference type="ARBA" id="ARBA00004496"/>
    </source>
</evidence>
<reference evidence="21 22" key="1">
    <citation type="submission" date="2020-08" db="EMBL/GenBank/DDBJ databases">
        <title>Genomic Encyclopedia of Type Strains, Phase IV (KMG-IV): sequencing the most valuable type-strain genomes for metagenomic binning, comparative biology and taxonomic classification.</title>
        <authorList>
            <person name="Goeker M."/>
        </authorList>
    </citation>
    <scope>NUCLEOTIDE SEQUENCE [LARGE SCALE GENOMIC DNA]</scope>
    <source>
        <strain evidence="21 22">DSM 19163</strain>
    </source>
</reference>
<dbReference type="GO" id="GO:0140741">
    <property type="term" value="F:tRNA-uracil-4 sulfurtransferase activity"/>
    <property type="evidence" value="ECO:0007669"/>
    <property type="project" value="UniProtKB-EC"/>
</dbReference>
<dbReference type="RefSeq" id="WP_183672705.1">
    <property type="nucleotide sequence ID" value="NZ_CBCRYX010000003.1"/>
</dbReference>
<evidence type="ECO:0000256" key="3">
    <source>
        <dbReference type="ARBA" id="ARBA00022490"/>
    </source>
</evidence>
<dbReference type="InterPro" id="IPR049962">
    <property type="entry name" value="THUMP_ThiI"/>
</dbReference>
<dbReference type="InterPro" id="IPR020536">
    <property type="entry name" value="ThiI_AANH"/>
</dbReference>
<evidence type="ECO:0000256" key="6">
    <source>
        <dbReference type="ARBA" id="ARBA00022741"/>
    </source>
</evidence>
<comment type="subcellular location">
    <subcellularLocation>
        <location evidence="1 19">Cytoplasm</location>
    </subcellularLocation>
</comment>
<feature type="binding site" evidence="19">
    <location>
        <position position="263"/>
    </location>
    <ligand>
        <name>ATP</name>
        <dbReference type="ChEBI" id="CHEBI:30616"/>
    </ligand>
</feature>
<proteinExistence type="inferred from homology"/>
<dbReference type="InterPro" id="IPR049961">
    <property type="entry name" value="ThiI_N"/>
</dbReference>
<evidence type="ECO:0000313" key="21">
    <source>
        <dbReference type="EMBL" id="MBB5175272.1"/>
    </source>
</evidence>
<dbReference type="GO" id="GO:0005524">
    <property type="term" value="F:ATP binding"/>
    <property type="evidence" value="ECO:0007669"/>
    <property type="project" value="UniProtKB-UniRule"/>
</dbReference>
<evidence type="ECO:0000256" key="8">
    <source>
        <dbReference type="ARBA" id="ARBA00022884"/>
    </source>
</evidence>
<dbReference type="GO" id="GO:0009229">
    <property type="term" value="P:thiamine diphosphate biosynthetic process"/>
    <property type="evidence" value="ECO:0007669"/>
    <property type="project" value="UniProtKB-UniRule"/>
</dbReference>
<keyword evidence="6 19" id="KW-0547">Nucleotide-binding</keyword>
<dbReference type="SUPFAM" id="SSF143437">
    <property type="entry name" value="THUMP domain-like"/>
    <property type="match status" value="1"/>
</dbReference>
<comment type="catalytic activity">
    <reaction evidence="11 19">
        <text>[ThiS sulfur-carrier protein]-C-terminal Gly-Gly-AMP + S-sulfanyl-L-cysteinyl-[cysteine desulfurase] + AH2 = [ThiS sulfur-carrier protein]-C-terminal-Gly-aminoethanethioate + L-cysteinyl-[cysteine desulfurase] + A + AMP + 2 H(+)</text>
        <dbReference type="Rhea" id="RHEA:43340"/>
        <dbReference type="Rhea" id="RHEA-COMP:12157"/>
        <dbReference type="Rhea" id="RHEA-COMP:12158"/>
        <dbReference type="Rhea" id="RHEA-COMP:12910"/>
        <dbReference type="Rhea" id="RHEA-COMP:19908"/>
        <dbReference type="ChEBI" id="CHEBI:13193"/>
        <dbReference type="ChEBI" id="CHEBI:15378"/>
        <dbReference type="ChEBI" id="CHEBI:17499"/>
        <dbReference type="ChEBI" id="CHEBI:29950"/>
        <dbReference type="ChEBI" id="CHEBI:61963"/>
        <dbReference type="ChEBI" id="CHEBI:90618"/>
        <dbReference type="ChEBI" id="CHEBI:232372"/>
        <dbReference type="ChEBI" id="CHEBI:456215"/>
    </reaction>
</comment>
<dbReference type="SUPFAM" id="SSF52402">
    <property type="entry name" value="Adenine nucleotide alpha hydrolases-like"/>
    <property type="match status" value="1"/>
</dbReference>
<name>A0A9Q2HF79_9STAP</name>
<organism evidence="21 22">
    <name type="scientific">Nosocomiicoccus ampullae</name>
    <dbReference type="NCBI Taxonomy" id="489910"/>
    <lineage>
        <taxon>Bacteria</taxon>
        <taxon>Bacillati</taxon>
        <taxon>Bacillota</taxon>
        <taxon>Bacilli</taxon>
        <taxon>Bacillales</taxon>
        <taxon>Staphylococcaceae</taxon>
        <taxon>Nosocomiicoccus</taxon>
    </lineage>
</organism>